<protein>
    <submittedName>
        <fullName evidence="1">Uncharacterized protein</fullName>
    </submittedName>
</protein>
<keyword evidence="2" id="KW-1185">Reference proteome</keyword>
<proteinExistence type="predicted"/>
<name>A0A9P5ZXX3_PLEER</name>
<reference evidence="1" key="1">
    <citation type="submission" date="2020-11" db="EMBL/GenBank/DDBJ databases">
        <authorList>
            <consortium name="DOE Joint Genome Institute"/>
            <person name="Ahrendt S."/>
            <person name="Riley R."/>
            <person name="Andreopoulos W."/>
            <person name="Labutti K."/>
            <person name="Pangilinan J."/>
            <person name="Ruiz-Duenas F.J."/>
            <person name="Barrasa J.M."/>
            <person name="Sanchez-Garcia M."/>
            <person name="Camarero S."/>
            <person name="Miyauchi S."/>
            <person name="Serrano A."/>
            <person name="Linde D."/>
            <person name="Babiker R."/>
            <person name="Drula E."/>
            <person name="Ayuso-Fernandez I."/>
            <person name="Pacheco R."/>
            <person name="Padilla G."/>
            <person name="Ferreira P."/>
            <person name="Barriuso J."/>
            <person name="Kellner H."/>
            <person name="Castanera R."/>
            <person name="Alfaro M."/>
            <person name="Ramirez L."/>
            <person name="Pisabarro A.G."/>
            <person name="Kuo A."/>
            <person name="Tritt A."/>
            <person name="Lipzen A."/>
            <person name="He G."/>
            <person name="Yan M."/>
            <person name="Ng V."/>
            <person name="Cullen D."/>
            <person name="Martin F."/>
            <person name="Rosso M.-N."/>
            <person name="Henrissat B."/>
            <person name="Hibbett D."/>
            <person name="Martinez A.T."/>
            <person name="Grigoriev I.V."/>
        </authorList>
    </citation>
    <scope>NUCLEOTIDE SEQUENCE</scope>
    <source>
        <strain evidence="1">ATCC 90797</strain>
    </source>
</reference>
<organism evidence="1 2">
    <name type="scientific">Pleurotus eryngii</name>
    <name type="common">Boletus of the steppes</name>
    <dbReference type="NCBI Taxonomy" id="5323"/>
    <lineage>
        <taxon>Eukaryota</taxon>
        <taxon>Fungi</taxon>
        <taxon>Dikarya</taxon>
        <taxon>Basidiomycota</taxon>
        <taxon>Agaricomycotina</taxon>
        <taxon>Agaricomycetes</taxon>
        <taxon>Agaricomycetidae</taxon>
        <taxon>Agaricales</taxon>
        <taxon>Pleurotineae</taxon>
        <taxon>Pleurotaceae</taxon>
        <taxon>Pleurotus</taxon>
    </lineage>
</organism>
<accession>A0A9P5ZXX3</accession>
<evidence type="ECO:0000313" key="1">
    <source>
        <dbReference type="EMBL" id="KAF9496040.1"/>
    </source>
</evidence>
<dbReference type="AlphaFoldDB" id="A0A9P5ZXX3"/>
<gene>
    <name evidence="1" type="ORF">BDN71DRAFT_800629</name>
</gene>
<sequence>MMNSHASAFLCQIYYKASGLRALIWQRPKSLEDMPFDVIFALSFHLSVKDTSTLRAQSSALPGVWPIPRLRYAPMKQPVTDRSDHHLPVLSVSSTLLMNRRVNRSSSSHGRETRVYGIHMNRHYSSM</sequence>
<dbReference type="EMBL" id="MU154556">
    <property type="protein sequence ID" value="KAF9496040.1"/>
    <property type="molecule type" value="Genomic_DNA"/>
</dbReference>
<evidence type="ECO:0000313" key="2">
    <source>
        <dbReference type="Proteomes" id="UP000807025"/>
    </source>
</evidence>
<dbReference type="Proteomes" id="UP000807025">
    <property type="component" value="Unassembled WGS sequence"/>
</dbReference>
<comment type="caution">
    <text evidence="1">The sequence shown here is derived from an EMBL/GenBank/DDBJ whole genome shotgun (WGS) entry which is preliminary data.</text>
</comment>